<dbReference type="SMART" id="SM00822">
    <property type="entry name" value="PKS_KR"/>
    <property type="match status" value="1"/>
</dbReference>
<dbReference type="SUPFAM" id="SSF51735">
    <property type="entry name" value="NAD(P)-binding Rossmann-fold domains"/>
    <property type="match status" value="1"/>
</dbReference>
<dbReference type="InterPro" id="IPR020904">
    <property type="entry name" value="Sc_DH/Rdtase_CS"/>
</dbReference>
<dbReference type="FunFam" id="3.40.50.720:FF:000173">
    <property type="entry name" value="3-oxoacyl-[acyl-carrier protein] reductase"/>
    <property type="match status" value="1"/>
</dbReference>
<proteinExistence type="inferred from homology"/>
<keyword evidence="5" id="KW-1185">Reference proteome</keyword>
<dbReference type="PRINTS" id="PR00080">
    <property type="entry name" value="SDRFAMILY"/>
</dbReference>
<evidence type="ECO:0000256" key="2">
    <source>
        <dbReference type="ARBA" id="ARBA00023002"/>
    </source>
</evidence>
<keyword evidence="2 4" id="KW-0560">Oxidoreductase</keyword>
<dbReference type="PRINTS" id="PR00081">
    <property type="entry name" value="GDHRDH"/>
</dbReference>
<dbReference type="InterPro" id="IPR036291">
    <property type="entry name" value="NAD(P)-bd_dom_sf"/>
</dbReference>
<reference evidence="4 5" key="1">
    <citation type="submission" date="2019-11" db="EMBL/GenBank/DDBJ databases">
        <authorList>
            <person name="Criscuolo A."/>
        </authorList>
    </citation>
    <scope>NUCLEOTIDE SEQUENCE [LARGE SCALE GENOMIC DNA]</scope>
    <source>
        <strain evidence="4">CIP111667</strain>
    </source>
</reference>
<dbReference type="Gene3D" id="3.40.50.720">
    <property type="entry name" value="NAD(P)-binding Rossmann-like Domain"/>
    <property type="match status" value="1"/>
</dbReference>
<dbReference type="PANTHER" id="PTHR42760">
    <property type="entry name" value="SHORT-CHAIN DEHYDROGENASES/REDUCTASES FAMILY MEMBER"/>
    <property type="match status" value="1"/>
</dbReference>
<gene>
    <name evidence="4" type="primary">fabG_7</name>
    <name evidence="4" type="ORF">HALOF300_01374</name>
</gene>
<evidence type="ECO:0000313" key="5">
    <source>
        <dbReference type="Proteomes" id="UP000419743"/>
    </source>
</evidence>
<name>A0A7M4DGX7_9MICO</name>
<dbReference type="PROSITE" id="PS00061">
    <property type="entry name" value="ADH_SHORT"/>
    <property type="match status" value="1"/>
</dbReference>
<dbReference type="EC" id="1.1.1.100" evidence="4"/>
<dbReference type="InterPro" id="IPR002347">
    <property type="entry name" value="SDR_fam"/>
</dbReference>
<evidence type="ECO:0000259" key="3">
    <source>
        <dbReference type="SMART" id="SM00822"/>
    </source>
</evidence>
<dbReference type="EMBL" id="CACRYJ010000017">
    <property type="protein sequence ID" value="VZO36170.1"/>
    <property type="molecule type" value="Genomic_DNA"/>
</dbReference>
<dbReference type="GO" id="GO:0004316">
    <property type="term" value="F:3-oxoacyl-[acyl-carrier-protein] reductase (NADPH) activity"/>
    <property type="evidence" value="ECO:0007669"/>
    <property type="project" value="UniProtKB-EC"/>
</dbReference>
<comment type="similarity">
    <text evidence="1">Belongs to the short-chain dehydrogenases/reductases (SDR) family.</text>
</comment>
<dbReference type="Proteomes" id="UP000419743">
    <property type="component" value="Unassembled WGS sequence"/>
</dbReference>
<dbReference type="Pfam" id="PF13561">
    <property type="entry name" value="adh_short_C2"/>
    <property type="match status" value="1"/>
</dbReference>
<dbReference type="AlphaFoldDB" id="A0A7M4DGX7"/>
<organism evidence="4 5">
    <name type="scientific">Occultella aeris</name>
    <dbReference type="NCBI Taxonomy" id="2761496"/>
    <lineage>
        <taxon>Bacteria</taxon>
        <taxon>Bacillati</taxon>
        <taxon>Actinomycetota</taxon>
        <taxon>Actinomycetes</taxon>
        <taxon>Micrococcales</taxon>
        <taxon>Ruaniaceae</taxon>
        <taxon>Occultella</taxon>
    </lineage>
</organism>
<sequence length="261" mass="27193">MGAHKLSTPFTSERTAVITGAGSARGIGRATAHRLATEGWSLGLVDIDGPAVESLATELTQQYGVAAVGHRVDVSDPDDVRTAVGKLEAELPPLLALANVAGVSSPTPYLELPDEEWTRVMRVNLDGVHYVSKRVAESMAARGVGRIVSISSVSAQRGGGTYSKTPYSVAKAGVIGLTRALARELGPYGITVNAICPGPIDTDIMGGTLTEERKRELVAELLVDRVGTTADIAAAISFLLGPDAGYITGQTLNVDGGLYMH</sequence>
<protein>
    <submittedName>
        <fullName evidence="4">3-oxoacyl-[acyl-carrier-protein] reductase FabG</fullName>
        <ecNumber evidence="4">1.1.1.100</ecNumber>
    </submittedName>
</protein>
<accession>A0A7M4DGX7</accession>
<dbReference type="InterPro" id="IPR057326">
    <property type="entry name" value="KR_dom"/>
</dbReference>
<comment type="caution">
    <text evidence="4">The sequence shown here is derived from an EMBL/GenBank/DDBJ whole genome shotgun (WGS) entry which is preliminary data.</text>
</comment>
<feature type="domain" description="Ketoreductase" evidence="3">
    <location>
        <begin position="16"/>
        <end position="198"/>
    </location>
</feature>
<dbReference type="PANTHER" id="PTHR42760:SF133">
    <property type="entry name" value="3-OXOACYL-[ACYL-CARRIER-PROTEIN] REDUCTASE"/>
    <property type="match status" value="1"/>
</dbReference>
<evidence type="ECO:0000313" key="4">
    <source>
        <dbReference type="EMBL" id="VZO36170.1"/>
    </source>
</evidence>
<evidence type="ECO:0000256" key="1">
    <source>
        <dbReference type="ARBA" id="ARBA00006484"/>
    </source>
</evidence>